<feature type="compositionally biased region" description="Basic residues" evidence="2">
    <location>
        <begin position="434"/>
        <end position="446"/>
    </location>
</feature>
<evidence type="ECO:0000313" key="4">
    <source>
        <dbReference type="EMBL" id="KAL0005216.1"/>
    </source>
</evidence>
<feature type="compositionally biased region" description="Low complexity" evidence="2">
    <location>
        <begin position="348"/>
        <end position="361"/>
    </location>
</feature>
<dbReference type="InterPro" id="IPR058594">
    <property type="entry name" value="PB1-like_dom_pln"/>
</dbReference>
<name>A0AAW2D4G3_9ROSI</name>
<keyword evidence="1" id="KW-0862">Zinc</keyword>
<protein>
    <recommendedName>
        <fullName evidence="3">CCHC-type domain-containing protein</fullName>
    </recommendedName>
</protein>
<keyword evidence="5" id="KW-1185">Reference proteome</keyword>
<evidence type="ECO:0000256" key="1">
    <source>
        <dbReference type="PROSITE-ProRule" id="PRU00047"/>
    </source>
</evidence>
<dbReference type="EMBL" id="JAZDWU010000004">
    <property type="protein sequence ID" value="KAL0005216.1"/>
    <property type="molecule type" value="Genomic_DNA"/>
</dbReference>
<feature type="compositionally biased region" description="Polar residues" evidence="2">
    <location>
        <begin position="527"/>
        <end position="558"/>
    </location>
</feature>
<dbReference type="Proteomes" id="UP001459277">
    <property type="component" value="Unassembled WGS sequence"/>
</dbReference>
<dbReference type="InterPro" id="IPR001878">
    <property type="entry name" value="Znf_CCHC"/>
</dbReference>
<feature type="compositionally biased region" description="Polar residues" evidence="2">
    <location>
        <begin position="566"/>
        <end position="576"/>
    </location>
</feature>
<feature type="compositionally biased region" description="Basic residues" evidence="2">
    <location>
        <begin position="465"/>
        <end position="479"/>
    </location>
</feature>
<accession>A0AAW2D4G3</accession>
<feature type="region of interest" description="Disordered" evidence="2">
    <location>
        <begin position="423"/>
        <end position="599"/>
    </location>
</feature>
<keyword evidence="1" id="KW-0863">Zinc-finger</keyword>
<proteinExistence type="predicted"/>
<dbReference type="GO" id="GO:0008270">
    <property type="term" value="F:zinc ion binding"/>
    <property type="evidence" value="ECO:0007669"/>
    <property type="project" value="UniProtKB-KW"/>
</dbReference>
<gene>
    <name evidence="4" type="ORF">SO802_012777</name>
</gene>
<sequence>MPFESIYPLGWKCPSGPFTLQVEYALRVGKSICPLGWKCSSGPLTIRVGKYPSGPFTLRVENVLQVHLSFGLESTYRVHLPSRMDESFTLYVHHGGHFTENYQEYVGGEVGVVDGCDPDKWSKVEIESICKEFGYTCVSRLWYTIPGEDDQEGRMFHLIKDDKDAMFMTGLVRGYGHIHVYVQHPIHDPILINNGNGVTLDLVVGPEPEPEPEPEGYNSSDGEPASEDGDDFYHGADDFDGHQYFYEGDEDDRDDRGRNDSDSDSDVEILGCRRSGKEPVVEEPQGDGAVTTDSNEGSSDTEMEGTREMNPNQRYMGEDSSDSWDNDVEATLPDQMGAGVVNSDYTSEELLSLTESSSSGDEGVDDSDSEGDGDGIPCCHAISCIFFNREAAEKYTNDCYKVSTYKACYEPIIDPINGQNMWTPTGLPPVQPPIKRRPPGRPKQKRAREPNEPKRGHSNGLGIAKRCKSCGKIGHNKRSCKGEVGGNSSLPTAGGGGLNSRSSSLKQTSGGMAINEPNPPRVPPTKQAGSSAATTKQATSNAPPNSTTFNPSKNTHGNPQKRKKGSVTSETLNASRNAPRYREALRFAESQSSVHGPMR</sequence>
<keyword evidence="1" id="KW-0479">Metal-binding</keyword>
<evidence type="ECO:0000259" key="3">
    <source>
        <dbReference type="PROSITE" id="PS50158"/>
    </source>
</evidence>
<organism evidence="4 5">
    <name type="scientific">Lithocarpus litseifolius</name>
    <dbReference type="NCBI Taxonomy" id="425828"/>
    <lineage>
        <taxon>Eukaryota</taxon>
        <taxon>Viridiplantae</taxon>
        <taxon>Streptophyta</taxon>
        <taxon>Embryophyta</taxon>
        <taxon>Tracheophyta</taxon>
        <taxon>Spermatophyta</taxon>
        <taxon>Magnoliopsida</taxon>
        <taxon>eudicotyledons</taxon>
        <taxon>Gunneridae</taxon>
        <taxon>Pentapetalae</taxon>
        <taxon>rosids</taxon>
        <taxon>fabids</taxon>
        <taxon>Fagales</taxon>
        <taxon>Fagaceae</taxon>
        <taxon>Lithocarpus</taxon>
    </lineage>
</organism>
<evidence type="ECO:0000313" key="5">
    <source>
        <dbReference type="Proteomes" id="UP001459277"/>
    </source>
</evidence>
<dbReference type="AlphaFoldDB" id="A0AAW2D4G3"/>
<dbReference type="Pfam" id="PF26130">
    <property type="entry name" value="PB1-like"/>
    <property type="match status" value="1"/>
</dbReference>
<evidence type="ECO:0000256" key="2">
    <source>
        <dbReference type="SAM" id="MobiDB-lite"/>
    </source>
</evidence>
<dbReference type="GO" id="GO:0003676">
    <property type="term" value="F:nucleic acid binding"/>
    <property type="evidence" value="ECO:0007669"/>
    <property type="project" value="InterPro"/>
</dbReference>
<feature type="compositionally biased region" description="Polar residues" evidence="2">
    <location>
        <begin position="589"/>
        <end position="599"/>
    </location>
</feature>
<reference evidence="4 5" key="1">
    <citation type="submission" date="2024-01" db="EMBL/GenBank/DDBJ databases">
        <title>A telomere-to-telomere, gap-free genome of sweet tea (Lithocarpus litseifolius).</title>
        <authorList>
            <person name="Zhou J."/>
        </authorList>
    </citation>
    <scope>NUCLEOTIDE SEQUENCE [LARGE SCALE GENOMIC DNA]</scope>
    <source>
        <strain evidence="4">Zhou-2022a</strain>
        <tissue evidence="4">Leaf</tissue>
    </source>
</reference>
<feature type="compositionally biased region" description="Polar residues" evidence="2">
    <location>
        <begin position="291"/>
        <end position="300"/>
    </location>
</feature>
<feature type="region of interest" description="Disordered" evidence="2">
    <location>
        <begin position="201"/>
        <end position="373"/>
    </location>
</feature>
<comment type="caution">
    <text evidence="4">The sequence shown here is derived from an EMBL/GenBank/DDBJ whole genome shotgun (WGS) entry which is preliminary data.</text>
</comment>
<feature type="compositionally biased region" description="Acidic residues" evidence="2">
    <location>
        <begin position="319"/>
        <end position="328"/>
    </location>
</feature>
<dbReference type="PROSITE" id="PS50158">
    <property type="entry name" value="ZF_CCHC"/>
    <property type="match status" value="1"/>
</dbReference>
<feature type="compositionally biased region" description="Basic and acidic residues" evidence="2">
    <location>
        <begin position="231"/>
        <end position="241"/>
    </location>
</feature>
<feature type="compositionally biased region" description="Acidic residues" evidence="2">
    <location>
        <begin position="362"/>
        <end position="373"/>
    </location>
</feature>
<feature type="domain" description="CCHC-type" evidence="3">
    <location>
        <begin position="466"/>
        <end position="481"/>
    </location>
</feature>